<dbReference type="PANTHER" id="PTHR42923">
    <property type="entry name" value="PROTOPORPHYRINOGEN OXIDASE"/>
    <property type="match status" value="1"/>
</dbReference>
<evidence type="ECO:0000313" key="2">
    <source>
        <dbReference type="Proteomes" id="UP000275385"/>
    </source>
</evidence>
<dbReference type="PRINTS" id="PR00419">
    <property type="entry name" value="ADXRDTASE"/>
</dbReference>
<dbReference type="STRING" id="177199.A0A420Y6N6"/>
<evidence type="ECO:0008006" key="3">
    <source>
        <dbReference type="Google" id="ProtNLM"/>
    </source>
</evidence>
<comment type="caution">
    <text evidence="1">The sequence shown here is derived from an EMBL/GenBank/DDBJ whole genome shotgun (WGS) entry which is preliminary data.</text>
</comment>
<dbReference type="GO" id="GO:0016491">
    <property type="term" value="F:oxidoreductase activity"/>
    <property type="evidence" value="ECO:0007669"/>
    <property type="project" value="TreeGrafter"/>
</dbReference>
<dbReference type="SUPFAM" id="SSF51905">
    <property type="entry name" value="FAD/NAD(P)-binding domain"/>
    <property type="match status" value="1"/>
</dbReference>
<dbReference type="InterPro" id="IPR050464">
    <property type="entry name" value="Zeta_carotene_desat/Oxidored"/>
</dbReference>
<gene>
    <name evidence="1" type="ORF">DL546_003932</name>
</gene>
<organism evidence="1 2">
    <name type="scientific">Coniochaeta pulveracea</name>
    <dbReference type="NCBI Taxonomy" id="177199"/>
    <lineage>
        <taxon>Eukaryota</taxon>
        <taxon>Fungi</taxon>
        <taxon>Dikarya</taxon>
        <taxon>Ascomycota</taxon>
        <taxon>Pezizomycotina</taxon>
        <taxon>Sordariomycetes</taxon>
        <taxon>Sordariomycetidae</taxon>
        <taxon>Coniochaetales</taxon>
        <taxon>Coniochaetaceae</taxon>
        <taxon>Coniochaeta</taxon>
    </lineage>
</organism>
<protein>
    <recommendedName>
        <fullName evidence="3">Amine oxidase domain-containing protein</fullName>
    </recommendedName>
</protein>
<dbReference type="Proteomes" id="UP000275385">
    <property type="component" value="Unassembled WGS sequence"/>
</dbReference>
<dbReference type="OrthoDB" id="2019015at2759"/>
<reference evidence="1 2" key="1">
    <citation type="submission" date="2018-08" db="EMBL/GenBank/DDBJ databases">
        <title>Draft genome of the lignicolous fungus Coniochaeta pulveracea.</title>
        <authorList>
            <person name="Borstlap C.J."/>
            <person name="De Witt R.N."/>
            <person name="Botha A."/>
            <person name="Volschenk H."/>
        </authorList>
    </citation>
    <scope>NUCLEOTIDE SEQUENCE [LARGE SCALE GENOMIC DNA]</scope>
    <source>
        <strain evidence="1 2">CAB683</strain>
    </source>
</reference>
<evidence type="ECO:0000313" key="1">
    <source>
        <dbReference type="EMBL" id="RKU43497.1"/>
    </source>
</evidence>
<dbReference type="EMBL" id="QVQW01000042">
    <property type="protein sequence ID" value="RKU43497.1"/>
    <property type="molecule type" value="Genomic_DNA"/>
</dbReference>
<dbReference type="AlphaFoldDB" id="A0A420Y6N6"/>
<proteinExistence type="predicted"/>
<accession>A0A420Y6N6</accession>
<dbReference type="Pfam" id="PF13450">
    <property type="entry name" value="NAD_binding_8"/>
    <property type="match status" value="1"/>
</dbReference>
<sequence>MHLGPPVCTRIPYTIMANAPEQKKKVLIIGAGAAGMSCAHHLAEHPSKFDVTVIEAADYCGGQAFSIPIDKSKHGASWLNQGVQGGSYIFHHTMTMFARQGHVANPVNLQVSFGKDDRFWTNVFPTKLLARHQSEVKRFYWMLKIVRWFEVFFMLIPIKILMKLFFFSYEFANTVALPMVALFLGTGNYTPDVPTIILERLCTSPTYGMWFPADKVSIASNLPPMVVFPNFSQFYDDWRKDLLKKGVKIRLSTEVTEVVERGKNGVTVRVIKRTPYKDHHNPASAWAAEDEVMTADADAEEHEEHYDELVICTLADVAKRLLGRTSTWKERQVLGSAKFSDDITITHHDSAYMRKHYENFYNPSQAVSSLSGVDQTHRLQAAQQSFKPMYYIKPYPQDLTRLEMCFDCTNYQAQFPPDVDFDNHIFQTIFLNKHRDGELWTDDEIDPSKIIRKDWWHQLCHSWTHYVFVVPWLWLLQGRKRTRFASSWTMINAHEVAVMSGIAAAVDLGAEYPEDLERDNFALLSFRLYYLLQYGRWYKRRHQKEGVGRNWASGLYGSVYRGPGVVMEERQMWKVDRVAPQGSGHAA</sequence>
<dbReference type="Gene3D" id="3.50.50.60">
    <property type="entry name" value="FAD/NAD(P)-binding domain"/>
    <property type="match status" value="1"/>
</dbReference>
<name>A0A420Y6N6_9PEZI</name>
<dbReference type="PANTHER" id="PTHR42923:SF20">
    <property type="entry name" value="FLAVIN-CONTAINING AMINE OXIDASEDEHYDROGENASE"/>
    <property type="match status" value="1"/>
</dbReference>
<dbReference type="InterPro" id="IPR036188">
    <property type="entry name" value="FAD/NAD-bd_sf"/>
</dbReference>
<keyword evidence="2" id="KW-1185">Reference proteome</keyword>